<keyword evidence="3" id="KW-1185">Reference proteome</keyword>
<feature type="region of interest" description="Disordered" evidence="1">
    <location>
        <begin position="1"/>
        <end position="66"/>
    </location>
</feature>
<protein>
    <submittedName>
        <fullName evidence="2">Uncharacterized protein</fullName>
    </submittedName>
</protein>
<dbReference type="EMBL" id="JAWNGG020000043">
    <property type="protein sequence ID" value="KAK9306130.1"/>
    <property type="molecule type" value="Genomic_DNA"/>
</dbReference>
<name>A0AAW1A8K0_9HYME</name>
<dbReference type="Proteomes" id="UP001432146">
    <property type="component" value="Unassembled WGS sequence"/>
</dbReference>
<proteinExistence type="predicted"/>
<sequence>MTKNSHGESLDAAIQRSNVTPQARKPQASSHGEDEAKTISRSREASRLSALIPSERARPVSIDGVP</sequence>
<accession>A0AAW1A8K0</accession>
<gene>
    <name evidence="2" type="ORF">QLX08_003042</name>
</gene>
<comment type="caution">
    <text evidence="2">The sequence shown here is derived from an EMBL/GenBank/DDBJ whole genome shotgun (WGS) entry which is preliminary data.</text>
</comment>
<evidence type="ECO:0000313" key="2">
    <source>
        <dbReference type="EMBL" id="KAK9306130.1"/>
    </source>
</evidence>
<organism evidence="2 3">
    <name type="scientific">Tetragonisca angustula</name>
    <dbReference type="NCBI Taxonomy" id="166442"/>
    <lineage>
        <taxon>Eukaryota</taxon>
        <taxon>Metazoa</taxon>
        <taxon>Ecdysozoa</taxon>
        <taxon>Arthropoda</taxon>
        <taxon>Hexapoda</taxon>
        <taxon>Insecta</taxon>
        <taxon>Pterygota</taxon>
        <taxon>Neoptera</taxon>
        <taxon>Endopterygota</taxon>
        <taxon>Hymenoptera</taxon>
        <taxon>Apocrita</taxon>
        <taxon>Aculeata</taxon>
        <taxon>Apoidea</taxon>
        <taxon>Anthophila</taxon>
        <taxon>Apidae</taxon>
        <taxon>Tetragonisca</taxon>
    </lineage>
</organism>
<evidence type="ECO:0000256" key="1">
    <source>
        <dbReference type="SAM" id="MobiDB-lite"/>
    </source>
</evidence>
<dbReference type="AlphaFoldDB" id="A0AAW1A8K0"/>
<feature type="compositionally biased region" description="Basic and acidic residues" evidence="1">
    <location>
        <begin position="31"/>
        <end position="46"/>
    </location>
</feature>
<evidence type="ECO:0000313" key="3">
    <source>
        <dbReference type="Proteomes" id="UP001432146"/>
    </source>
</evidence>
<reference evidence="2 3" key="1">
    <citation type="submission" date="2024-05" db="EMBL/GenBank/DDBJ databases">
        <title>The nuclear and mitochondrial genome assemblies of Tetragonisca angustula (Apidae: Meliponini), a tiny yet remarkable pollinator in the Neotropics.</title>
        <authorList>
            <person name="Ferrari R."/>
            <person name="Ricardo P.C."/>
            <person name="Dias F.C."/>
            <person name="Araujo N.S."/>
            <person name="Soares D.O."/>
            <person name="Zhou Q.-S."/>
            <person name="Zhu C.-D."/>
            <person name="Coutinho L."/>
            <person name="Airas M.C."/>
            <person name="Batista T.M."/>
        </authorList>
    </citation>
    <scope>NUCLEOTIDE SEQUENCE [LARGE SCALE GENOMIC DNA]</scope>
    <source>
        <strain evidence="2">ASF017062</strain>
        <tissue evidence="2">Abdomen</tissue>
    </source>
</reference>